<evidence type="ECO:0000259" key="5">
    <source>
        <dbReference type="SMART" id="SM00937"/>
    </source>
</evidence>
<dbReference type="Proteomes" id="UP000695022">
    <property type="component" value="Unplaced"/>
</dbReference>
<dbReference type="InterPro" id="IPR000352">
    <property type="entry name" value="Pep_chain_release_fac_I"/>
</dbReference>
<feature type="domain" description="Peptide chain release factor" evidence="5">
    <location>
        <begin position="177"/>
        <end position="292"/>
    </location>
</feature>
<dbReference type="GeneID" id="106813349"/>
<dbReference type="Pfam" id="PF03462">
    <property type="entry name" value="PCRF"/>
    <property type="match status" value="1"/>
</dbReference>
<dbReference type="PANTHER" id="PTHR43804:SF7">
    <property type="entry name" value="LD18447P"/>
    <property type="match status" value="1"/>
</dbReference>
<keyword evidence="6" id="KW-1185">Reference proteome</keyword>
<evidence type="ECO:0000256" key="3">
    <source>
        <dbReference type="ARBA" id="ARBA00022917"/>
    </source>
</evidence>
<dbReference type="SUPFAM" id="SSF75620">
    <property type="entry name" value="Release factor"/>
    <property type="match status" value="1"/>
</dbReference>
<protein>
    <submittedName>
        <fullName evidence="7">Peptide chain release factor 1-like, mitochondrial isoform X1</fullName>
    </submittedName>
</protein>
<evidence type="ECO:0000313" key="7">
    <source>
        <dbReference type="RefSeq" id="XP_014672964.1"/>
    </source>
</evidence>
<evidence type="ECO:0000313" key="6">
    <source>
        <dbReference type="Proteomes" id="UP000695022"/>
    </source>
</evidence>
<reference evidence="7" key="1">
    <citation type="submission" date="2025-08" db="UniProtKB">
        <authorList>
            <consortium name="RefSeq"/>
        </authorList>
    </citation>
    <scope>IDENTIFICATION</scope>
</reference>
<sequence length="482" mass="55091">MLSIITIYMVNVNMNVIINRLLSSHVRCCGKIIKPCDHPINYATEYYSLKQKRSLTTVSKSRIENNLHRNIFSQKFRIPRSYGEESRCNKFTQQYNRLLSTSPDPDIAFSNPSVSKRIDIIMKEYSKLQAKVLSGDLAEEDDAIQKEIMSRLNSLQPLIEVGLNMQEKRKELLDLNTLIADSATDSEMMCAALEEKNSCEAEIRKLDEQVIELLLPNETLDDNDIILEVSAGIGGQEAMLFAQDMFLLYENYAAEMGWSFDIYEHVHTEIGGLRRASAGISGQCAYKHLKFESGVHRVQRVPKTEKAGRIHTSTVTVAIMPQPKEIDIVIHPKDITIECTRSSGKGGQSVNTTDSCVRIVHKPTGVVSECQTERSQMQNRERAMKVLRTRLYNVKVEKQQEEERSHRKLQVGSKSRSEKVRTYNYQQDRITDHRIGVNRFHIPEFMSGGSKFHDLVLALLEADRRERLVELLEKANNPNERS</sequence>
<organism evidence="6 7">
    <name type="scientific">Priapulus caudatus</name>
    <name type="common">Priapulid worm</name>
    <dbReference type="NCBI Taxonomy" id="37621"/>
    <lineage>
        <taxon>Eukaryota</taxon>
        <taxon>Metazoa</taxon>
        <taxon>Ecdysozoa</taxon>
        <taxon>Scalidophora</taxon>
        <taxon>Priapulida</taxon>
        <taxon>Priapulimorpha</taxon>
        <taxon>Priapulimorphida</taxon>
        <taxon>Priapulidae</taxon>
        <taxon>Priapulus</taxon>
    </lineage>
</organism>
<evidence type="ECO:0000256" key="4">
    <source>
        <dbReference type="SAM" id="MobiDB-lite"/>
    </source>
</evidence>
<evidence type="ECO:0000256" key="1">
    <source>
        <dbReference type="ARBA" id="ARBA00010835"/>
    </source>
</evidence>
<dbReference type="InterPro" id="IPR050057">
    <property type="entry name" value="Prokaryotic/Mito_RF"/>
</dbReference>
<evidence type="ECO:0000256" key="2">
    <source>
        <dbReference type="ARBA" id="ARBA00022481"/>
    </source>
</evidence>
<proteinExistence type="inferred from homology"/>
<dbReference type="InterPro" id="IPR045853">
    <property type="entry name" value="Pep_chain_release_fac_I_sf"/>
</dbReference>
<dbReference type="RefSeq" id="XP_014672964.1">
    <property type="nucleotide sequence ID" value="XM_014817478.1"/>
</dbReference>
<name>A0ABM1EL93_PRICU</name>
<keyword evidence="2" id="KW-0488">Methylation</keyword>
<feature type="region of interest" description="Disordered" evidence="4">
    <location>
        <begin position="398"/>
        <end position="422"/>
    </location>
</feature>
<accession>A0ABM1EL93</accession>
<dbReference type="SMART" id="SM00937">
    <property type="entry name" value="PCRF"/>
    <property type="match status" value="1"/>
</dbReference>
<dbReference type="PANTHER" id="PTHR43804">
    <property type="entry name" value="LD18447P"/>
    <property type="match status" value="1"/>
</dbReference>
<dbReference type="Gene3D" id="6.10.140.1950">
    <property type="match status" value="1"/>
</dbReference>
<dbReference type="Pfam" id="PF00472">
    <property type="entry name" value="RF-1"/>
    <property type="match status" value="1"/>
</dbReference>
<dbReference type="Gene3D" id="3.30.160.20">
    <property type="match status" value="1"/>
</dbReference>
<dbReference type="InterPro" id="IPR005139">
    <property type="entry name" value="PCRF"/>
</dbReference>
<keyword evidence="3" id="KW-0648">Protein biosynthesis</keyword>
<comment type="similarity">
    <text evidence="1">Belongs to the prokaryotic/mitochondrial release factor family.</text>
</comment>
<gene>
    <name evidence="7" type="primary">LOC106813349</name>
</gene>
<dbReference type="Gene3D" id="3.30.70.1660">
    <property type="match status" value="1"/>
</dbReference>